<dbReference type="SMART" id="SM00014">
    <property type="entry name" value="acidPPc"/>
    <property type="match status" value="1"/>
</dbReference>
<dbReference type="EMBL" id="DWWT01000067">
    <property type="protein sequence ID" value="HJC06995.1"/>
    <property type="molecule type" value="Genomic_DNA"/>
</dbReference>
<protein>
    <submittedName>
        <fullName evidence="9">Phosphatase PAP2 family protein</fullName>
    </submittedName>
</protein>
<dbReference type="SUPFAM" id="SSF48317">
    <property type="entry name" value="Acid phosphatase/Vanadium-dependent haloperoxidase"/>
    <property type="match status" value="1"/>
</dbReference>
<comment type="caution">
    <text evidence="9">The sequence shown here is derived from an EMBL/GenBank/DDBJ whole genome shotgun (WGS) entry which is preliminary data.</text>
</comment>
<evidence type="ECO:0000256" key="5">
    <source>
        <dbReference type="ARBA" id="ARBA00022989"/>
    </source>
</evidence>
<dbReference type="Pfam" id="PF01569">
    <property type="entry name" value="PAP2"/>
    <property type="match status" value="1"/>
</dbReference>
<feature type="transmembrane region" description="Helical" evidence="7">
    <location>
        <begin position="148"/>
        <end position="166"/>
    </location>
</feature>
<dbReference type="CDD" id="cd03392">
    <property type="entry name" value="PAP2_like_2"/>
    <property type="match status" value="1"/>
</dbReference>
<evidence type="ECO:0000313" key="9">
    <source>
        <dbReference type="EMBL" id="HJC06995.1"/>
    </source>
</evidence>
<dbReference type="InterPro" id="IPR000326">
    <property type="entry name" value="PAP2/HPO"/>
</dbReference>
<gene>
    <name evidence="9" type="ORF">H9704_12760</name>
</gene>
<sequence>MIGIEFQILYFLQELHGPFLDRLMTGITFLGNGGWIWTAAGFLLLFFPRTRRTGACVLVSLALGFLIGNVGLKNVIARSRPCWLDETIPVLVQVPRDYSFPSGHTLSSFAGAVSIWRMHPRWGWAALLLAGLIGFSRLYLFVHFPTDVLAGAVIGTALALWVTGWARARAQRRGGTEGGNVSATR</sequence>
<dbReference type="Proteomes" id="UP000823910">
    <property type="component" value="Unassembled WGS sequence"/>
</dbReference>
<feature type="domain" description="Phosphatidic acid phosphatase type 2/haloperoxidase" evidence="8">
    <location>
        <begin position="53"/>
        <end position="163"/>
    </location>
</feature>
<dbReference type="PANTHER" id="PTHR14969">
    <property type="entry name" value="SPHINGOSINE-1-PHOSPHATE PHOSPHOHYDROLASE"/>
    <property type="match status" value="1"/>
</dbReference>
<evidence type="ECO:0000256" key="6">
    <source>
        <dbReference type="ARBA" id="ARBA00023136"/>
    </source>
</evidence>
<dbReference type="Gene3D" id="1.20.144.10">
    <property type="entry name" value="Phosphatidic acid phosphatase type 2/haloperoxidase"/>
    <property type="match status" value="1"/>
</dbReference>
<feature type="transmembrane region" description="Helical" evidence="7">
    <location>
        <begin position="123"/>
        <end position="142"/>
    </location>
</feature>
<accession>A0A9D2SI31</accession>
<evidence type="ECO:0000259" key="8">
    <source>
        <dbReference type="SMART" id="SM00014"/>
    </source>
</evidence>
<comment type="subcellular location">
    <subcellularLocation>
        <location evidence="1">Cell membrane</location>
        <topology evidence="1">Multi-pass membrane protein</topology>
    </subcellularLocation>
</comment>
<evidence type="ECO:0000256" key="7">
    <source>
        <dbReference type="SAM" id="Phobius"/>
    </source>
</evidence>
<feature type="transmembrane region" description="Helical" evidence="7">
    <location>
        <begin position="23"/>
        <end position="47"/>
    </location>
</feature>
<organism evidence="9 10">
    <name type="scientific">Candidatus Enterocloster excrementipullorum</name>
    <dbReference type="NCBI Taxonomy" id="2838559"/>
    <lineage>
        <taxon>Bacteria</taxon>
        <taxon>Bacillati</taxon>
        <taxon>Bacillota</taxon>
        <taxon>Clostridia</taxon>
        <taxon>Lachnospirales</taxon>
        <taxon>Lachnospiraceae</taxon>
        <taxon>Enterocloster</taxon>
    </lineage>
</organism>
<dbReference type="GO" id="GO:0016787">
    <property type="term" value="F:hydrolase activity"/>
    <property type="evidence" value="ECO:0007669"/>
    <property type="project" value="UniProtKB-KW"/>
</dbReference>
<evidence type="ECO:0000256" key="3">
    <source>
        <dbReference type="ARBA" id="ARBA00022692"/>
    </source>
</evidence>
<keyword evidence="3 7" id="KW-0812">Transmembrane</keyword>
<reference evidence="9" key="1">
    <citation type="journal article" date="2021" name="PeerJ">
        <title>Extensive microbial diversity within the chicken gut microbiome revealed by metagenomics and culture.</title>
        <authorList>
            <person name="Gilroy R."/>
            <person name="Ravi A."/>
            <person name="Getino M."/>
            <person name="Pursley I."/>
            <person name="Horton D.L."/>
            <person name="Alikhan N.F."/>
            <person name="Baker D."/>
            <person name="Gharbi K."/>
            <person name="Hall N."/>
            <person name="Watson M."/>
            <person name="Adriaenssens E.M."/>
            <person name="Foster-Nyarko E."/>
            <person name="Jarju S."/>
            <person name="Secka A."/>
            <person name="Antonio M."/>
            <person name="Oren A."/>
            <person name="Chaudhuri R.R."/>
            <person name="La Ragione R."/>
            <person name="Hildebrand F."/>
            <person name="Pallen M.J."/>
        </authorList>
    </citation>
    <scope>NUCLEOTIDE SEQUENCE</scope>
    <source>
        <strain evidence="9">CHK180-15479</strain>
    </source>
</reference>
<dbReference type="PANTHER" id="PTHR14969:SF62">
    <property type="entry name" value="DECAPRENYLPHOSPHORYL-5-PHOSPHORIBOSE PHOSPHATASE RV3807C-RELATED"/>
    <property type="match status" value="1"/>
</dbReference>
<evidence type="ECO:0000256" key="1">
    <source>
        <dbReference type="ARBA" id="ARBA00004651"/>
    </source>
</evidence>
<evidence type="ECO:0000313" key="10">
    <source>
        <dbReference type="Proteomes" id="UP000823910"/>
    </source>
</evidence>
<evidence type="ECO:0000256" key="4">
    <source>
        <dbReference type="ARBA" id="ARBA00022801"/>
    </source>
</evidence>
<keyword evidence="4" id="KW-0378">Hydrolase</keyword>
<reference evidence="9" key="2">
    <citation type="submission" date="2021-04" db="EMBL/GenBank/DDBJ databases">
        <authorList>
            <person name="Gilroy R."/>
        </authorList>
    </citation>
    <scope>NUCLEOTIDE SEQUENCE</scope>
    <source>
        <strain evidence="9">CHK180-15479</strain>
    </source>
</reference>
<dbReference type="InterPro" id="IPR036938">
    <property type="entry name" value="PAP2/HPO_sf"/>
</dbReference>
<keyword evidence="6 7" id="KW-0472">Membrane</keyword>
<keyword evidence="2" id="KW-1003">Cell membrane</keyword>
<keyword evidence="5 7" id="KW-1133">Transmembrane helix</keyword>
<proteinExistence type="predicted"/>
<dbReference type="GO" id="GO:0005886">
    <property type="term" value="C:plasma membrane"/>
    <property type="evidence" value="ECO:0007669"/>
    <property type="project" value="UniProtKB-SubCell"/>
</dbReference>
<evidence type="ECO:0000256" key="2">
    <source>
        <dbReference type="ARBA" id="ARBA00022475"/>
    </source>
</evidence>
<name>A0A9D2SI31_9FIRM</name>
<dbReference type="AlphaFoldDB" id="A0A9D2SI31"/>